<accession>T4VGL7</accession>
<evidence type="ECO:0000313" key="1">
    <source>
        <dbReference type="EMBL" id="EQK39827.1"/>
    </source>
</evidence>
<proteinExistence type="predicted"/>
<dbReference type="RefSeq" id="WP_021434582.1">
    <property type="nucleotide sequence ID" value="NZ_AVNC01000023.1"/>
</dbReference>
<dbReference type="PATRIC" id="fig|1233171.3.peg.3516"/>
<name>T4VGL7_PARBF</name>
<dbReference type="Proteomes" id="UP000015688">
    <property type="component" value="Unassembled WGS sequence"/>
</dbReference>
<sequence>MGKNKKKVWKDINEVVKVATVPPKKKRWFELMVEVPKGNGKS</sequence>
<reference evidence="1 2" key="1">
    <citation type="submission" date="2013-06" db="EMBL/GenBank/DDBJ databases">
        <authorList>
            <person name="Walk S."/>
            <person name="Aronoff D."/>
            <person name="Young V.Y."/>
            <person name="Marsh J."/>
            <person name="Harrison L."/>
            <person name="Daugherty S.C."/>
            <person name="Shefchek K.A."/>
            <person name="Hine E.E."/>
            <person name="Tallon L.J."/>
            <person name="Sadzewicz L.K."/>
            <person name="Rasko D.A."/>
        </authorList>
    </citation>
    <scope>NUCLEOTIDE SEQUENCE [LARGE SCALE GENOMIC DNA]</scope>
    <source>
        <strain evidence="1 2">ATCC 638</strain>
    </source>
</reference>
<organism evidence="1 2">
    <name type="scientific">Paraclostridium bifermentans ATCC 638 = DSM 14991</name>
    <dbReference type="NCBI Taxonomy" id="1233171"/>
    <lineage>
        <taxon>Bacteria</taxon>
        <taxon>Bacillati</taxon>
        <taxon>Bacillota</taxon>
        <taxon>Clostridia</taxon>
        <taxon>Peptostreptococcales</taxon>
        <taxon>Peptostreptococcaceae</taxon>
        <taxon>Paraclostridium</taxon>
    </lineage>
</organism>
<evidence type="ECO:0000313" key="2">
    <source>
        <dbReference type="Proteomes" id="UP000015688"/>
    </source>
</evidence>
<gene>
    <name evidence="1" type="ORF">C672_3650</name>
</gene>
<protein>
    <submittedName>
        <fullName evidence="1">Uncharacterized protein</fullName>
    </submittedName>
</protein>
<dbReference type="EMBL" id="AVNC01000023">
    <property type="protein sequence ID" value="EQK39827.1"/>
    <property type="molecule type" value="Genomic_DNA"/>
</dbReference>
<dbReference type="AlphaFoldDB" id="T4VGL7"/>
<comment type="caution">
    <text evidence="1">The sequence shown here is derived from an EMBL/GenBank/DDBJ whole genome shotgun (WGS) entry which is preliminary data.</text>
</comment>